<dbReference type="PROSITE" id="PS00678">
    <property type="entry name" value="WD_REPEATS_1"/>
    <property type="match status" value="1"/>
</dbReference>
<protein>
    <submittedName>
        <fullName evidence="4">WD_REPEATS_REGION domain-containing protein</fullName>
    </submittedName>
</protein>
<dbReference type="SMART" id="SM00320">
    <property type="entry name" value="WD40"/>
    <property type="match status" value="2"/>
</dbReference>
<keyword evidence="2" id="KW-0677">Repeat</keyword>
<gene>
    <name evidence="4" type="primary">AVEN_106114_1</name>
    <name evidence="4" type="ORF">TNCT_136931</name>
</gene>
<dbReference type="PROSITE" id="PS50294">
    <property type="entry name" value="WD_REPEATS_REGION"/>
    <property type="match status" value="1"/>
</dbReference>
<dbReference type="Pfam" id="PF00400">
    <property type="entry name" value="WD40"/>
    <property type="match status" value="1"/>
</dbReference>
<evidence type="ECO:0000256" key="1">
    <source>
        <dbReference type="ARBA" id="ARBA00022574"/>
    </source>
</evidence>
<dbReference type="InterPro" id="IPR001680">
    <property type="entry name" value="WD40_rpt"/>
</dbReference>
<evidence type="ECO:0000256" key="3">
    <source>
        <dbReference type="PROSITE-ProRule" id="PRU00221"/>
    </source>
</evidence>
<evidence type="ECO:0000313" key="4">
    <source>
        <dbReference type="EMBL" id="GFQ73103.1"/>
    </source>
</evidence>
<dbReference type="PANTHER" id="PTHR44324:SF3">
    <property type="entry name" value="WD REPEAT-CONTAINING PROTEIN 49-LIKE"/>
    <property type="match status" value="1"/>
</dbReference>
<sequence>MCSLKDLKHHENYVKYKLIKNVHDNIVDKIHCIPNRNVLLSSSKLDTGKSLVLRDLSSTNGFQVYSHPQGVTCFDFNPTHSIVVTGSKDFLVRVWEIKCSSKPDKVLEGHRAVIADVRIHERRKFVLSLCKEGEMRIFDLKIGNCLHTIGIRVPLSLPQLQYGNSALHISCHDSDHVLVTINDVTTRMCLDDLEEENL</sequence>
<accession>A0A8X6F7L5</accession>
<name>A0A8X6F7L5_TRICU</name>
<dbReference type="Proteomes" id="UP000887116">
    <property type="component" value="Unassembled WGS sequence"/>
</dbReference>
<dbReference type="Gene3D" id="2.130.10.10">
    <property type="entry name" value="YVTN repeat-like/Quinoprotein amine dehydrogenase"/>
    <property type="match status" value="1"/>
</dbReference>
<dbReference type="InterPro" id="IPR019775">
    <property type="entry name" value="WD40_repeat_CS"/>
</dbReference>
<dbReference type="InterPro" id="IPR051242">
    <property type="entry name" value="WD-EF-hand_domain"/>
</dbReference>
<dbReference type="EMBL" id="BMAO01001407">
    <property type="protein sequence ID" value="GFQ73103.1"/>
    <property type="molecule type" value="Genomic_DNA"/>
</dbReference>
<dbReference type="SUPFAM" id="SSF50978">
    <property type="entry name" value="WD40 repeat-like"/>
    <property type="match status" value="1"/>
</dbReference>
<dbReference type="AlphaFoldDB" id="A0A8X6F7L5"/>
<evidence type="ECO:0000256" key="2">
    <source>
        <dbReference type="ARBA" id="ARBA00022737"/>
    </source>
</evidence>
<dbReference type="InterPro" id="IPR015943">
    <property type="entry name" value="WD40/YVTN_repeat-like_dom_sf"/>
</dbReference>
<dbReference type="OrthoDB" id="691673at2759"/>
<comment type="caution">
    <text evidence="4">The sequence shown here is derived from an EMBL/GenBank/DDBJ whole genome shotgun (WGS) entry which is preliminary data.</text>
</comment>
<dbReference type="PANTHER" id="PTHR44324">
    <property type="entry name" value="WD40 REPEAT DOMAIN 95"/>
    <property type="match status" value="1"/>
</dbReference>
<feature type="repeat" description="WD" evidence="3">
    <location>
        <begin position="64"/>
        <end position="98"/>
    </location>
</feature>
<dbReference type="InterPro" id="IPR036322">
    <property type="entry name" value="WD40_repeat_dom_sf"/>
</dbReference>
<organism evidence="4 5">
    <name type="scientific">Trichonephila clavata</name>
    <name type="common">Joro spider</name>
    <name type="synonym">Nephila clavata</name>
    <dbReference type="NCBI Taxonomy" id="2740835"/>
    <lineage>
        <taxon>Eukaryota</taxon>
        <taxon>Metazoa</taxon>
        <taxon>Ecdysozoa</taxon>
        <taxon>Arthropoda</taxon>
        <taxon>Chelicerata</taxon>
        <taxon>Arachnida</taxon>
        <taxon>Araneae</taxon>
        <taxon>Araneomorphae</taxon>
        <taxon>Entelegynae</taxon>
        <taxon>Araneoidea</taxon>
        <taxon>Nephilidae</taxon>
        <taxon>Trichonephila</taxon>
    </lineage>
</organism>
<proteinExistence type="predicted"/>
<dbReference type="PROSITE" id="PS50082">
    <property type="entry name" value="WD_REPEATS_2"/>
    <property type="match status" value="1"/>
</dbReference>
<evidence type="ECO:0000313" key="5">
    <source>
        <dbReference type="Proteomes" id="UP000887116"/>
    </source>
</evidence>
<keyword evidence="1 3" id="KW-0853">WD repeat</keyword>
<reference evidence="4" key="1">
    <citation type="submission" date="2020-07" db="EMBL/GenBank/DDBJ databases">
        <title>Multicomponent nature underlies the extraordinary mechanical properties of spider dragline silk.</title>
        <authorList>
            <person name="Kono N."/>
            <person name="Nakamura H."/>
            <person name="Mori M."/>
            <person name="Yoshida Y."/>
            <person name="Ohtoshi R."/>
            <person name="Malay A.D."/>
            <person name="Moran D.A.P."/>
            <person name="Tomita M."/>
            <person name="Numata K."/>
            <person name="Arakawa K."/>
        </authorList>
    </citation>
    <scope>NUCLEOTIDE SEQUENCE</scope>
</reference>
<keyword evidence="5" id="KW-1185">Reference proteome</keyword>